<evidence type="ECO:0000256" key="10">
    <source>
        <dbReference type="HAMAP-Rule" id="MF_00321"/>
    </source>
</evidence>
<dbReference type="GO" id="GO:0005829">
    <property type="term" value="C:cytosol"/>
    <property type="evidence" value="ECO:0007669"/>
    <property type="project" value="TreeGrafter"/>
</dbReference>
<dbReference type="GO" id="GO:0005525">
    <property type="term" value="F:GTP binding"/>
    <property type="evidence" value="ECO:0007669"/>
    <property type="project" value="UniProtKB-UniRule"/>
</dbReference>
<dbReference type="InterPro" id="IPR027417">
    <property type="entry name" value="P-loop_NTPase"/>
</dbReference>
<dbReference type="Gene3D" id="3.40.50.300">
    <property type="entry name" value="P-loop containing nucleotide triphosphate hydrolases"/>
    <property type="match status" value="1"/>
</dbReference>
<dbReference type="AlphaFoldDB" id="A0A2J8B4M7"/>
<dbReference type="EMBL" id="NBZD01000001">
    <property type="protein sequence ID" value="PNH19694.1"/>
    <property type="molecule type" value="Genomic_DNA"/>
</dbReference>
<dbReference type="SUPFAM" id="SSF52540">
    <property type="entry name" value="P-loop containing nucleoside triphosphate hydrolases"/>
    <property type="match status" value="1"/>
</dbReference>
<dbReference type="PANTHER" id="PTHR11649">
    <property type="entry name" value="MSS1/TRME-RELATED GTP-BINDING PROTEIN"/>
    <property type="match status" value="1"/>
</dbReference>
<dbReference type="InterPro" id="IPR030393">
    <property type="entry name" value="G_ENGB_dom"/>
</dbReference>
<comment type="cofactor">
    <cofactor evidence="1">
        <name>Mg(2+)</name>
        <dbReference type="ChEBI" id="CHEBI:18420"/>
    </cofactor>
</comment>
<accession>A0A2J8B4M7</accession>
<evidence type="ECO:0000313" key="13">
    <source>
        <dbReference type="Proteomes" id="UP000236394"/>
    </source>
</evidence>
<comment type="caution">
    <text evidence="12">The sequence shown here is derived from an EMBL/GenBank/DDBJ whole genome shotgun (WGS) entry which is preliminary data.</text>
</comment>
<evidence type="ECO:0000259" key="11">
    <source>
        <dbReference type="PROSITE" id="PS51706"/>
    </source>
</evidence>
<keyword evidence="8 10" id="KW-0717">Septation</keyword>
<dbReference type="HAMAP" id="MF_00321">
    <property type="entry name" value="GTPase_EngB"/>
    <property type="match status" value="1"/>
</dbReference>
<dbReference type="NCBIfam" id="TIGR00231">
    <property type="entry name" value="small_GTP"/>
    <property type="match status" value="1"/>
</dbReference>
<dbReference type="RefSeq" id="WP_102892284.1">
    <property type="nucleotide sequence ID" value="NZ_NBZD01000001.1"/>
</dbReference>
<dbReference type="Pfam" id="PF01926">
    <property type="entry name" value="MMR_HSR1"/>
    <property type="match status" value="1"/>
</dbReference>
<sequence>MQTEDNKVRSINERTAVLEPAIKFSRTIYTAVAAKASAAPQDGLPEVVMAGRSNAGKSSLINALANNGKLARVSSNPGKTQLVVYFNVDQKFYLTDLPGYGYARISLEKRSKLSSLANSYFIDGRPIKLVLLLIDIRHLPSEQDRQMCNFLNETEMPYVLVLNKADKLSRAQAGQNRQKILKALSAENIPNFVVSTVNKAGIDELKNFITEHIVALG</sequence>
<feature type="domain" description="EngB-type G" evidence="11">
    <location>
        <begin position="43"/>
        <end position="215"/>
    </location>
</feature>
<dbReference type="InterPro" id="IPR019987">
    <property type="entry name" value="GTP-bd_ribosome_bio_YsxC"/>
</dbReference>
<keyword evidence="3 10" id="KW-0132">Cell division</keyword>
<evidence type="ECO:0000256" key="4">
    <source>
        <dbReference type="ARBA" id="ARBA00022723"/>
    </source>
</evidence>
<dbReference type="GO" id="GO:0046872">
    <property type="term" value="F:metal ion binding"/>
    <property type="evidence" value="ECO:0007669"/>
    <property type="project" value="UniProtKB-KW"/>
</dbReference>
<evidence type="ECO:0000256" key="7">
    <source>
        <dbReference type="ARBA" id="ARBA00023134"/>
    </source>
</evidence>
<dbReference type="PANTHER" id="PTHR11649:SF13">
    <property type="entry name" value="ENGB-TYPE G DOMAIN-CONTAINING PROTEIN"/>
    <property type="match status" value="1"/>
</dbReference>
<dbReference type="NCBIfam" id="TIGR03598">
    <property type="entry name" value="GTPase_YsxC"/>
    <property type="match status" value="1"/>
</dbReference>
<evidence type="ECO:0000256" key="3">
    <source>
        <dbReference type="ARBA" id="ARBA00022618"/>
    </source>
</evidence>
<evidence type="ECO:0000256" key="5">
    <source>
        <dbReference type="ARBA" id="ARBA00022741"/>
    </source>
</evidence>
<comment type="function">
    <text evidence="10">Necessary for normal cell division and for the maintenance of normal septation.</text>
</comment>
<evidence type="ECO:0000313" key="12">
    <source>
        <dbReference type="EMBL" id="PNH19694.1"/>
    </source>
</evidence>
<evidence type="ECO:0000256" key="1">
    <source>
        <dbReference type="ARBA" id="ARBA00001946"/>
    </source>
</evidence>
<dbReference type="CDD" id="cd01876">
    <property type="entry name" value="YihA_EngB"/>
    <property type="match status" value="1"/>
</dbReference>
<keyword evidence="5 10" id="KW-0547">Nucleotide-binding</keyword>
<protein>
    <recommendedName>
        <fullName evidence="10">Probable GTP-binding protein EngB</fullName>
    </recommendedName>
</protein>
<keyword evidence="4" id="KW-0479">Metal-binding</keyword>
<organism evidence="12 13">
    <name type="scientific">Mageeibacillus indolicus</name>
    <dbReference type="NCBI Taxonomy" id="884684"/>
    <lineage>
        <taxon>Bacteria</taxon>
        <taxon>Bacillati</taxon>
        <taxon>Bacillota</taxon>
        <taxon>Clostridia</taxon>
        <taxon>Eubacteriales</taxon>
        <taxon>Oscillospiraceae</taxon>
        <taxon>Mageeibacillus</taxon>
    </lineage>
</organism>
<dbReference type="InterPro" id="IPR006073">
    <property type="entry name" value="GTP-bd"/>
</dbReference>
<proteinExistence type="inferred from homology"/>
<dbReference type="PROSITE" id="PS51706">
    <property type="entry name" value="G_ENGB"/>
    <property type="match status" value="1"/>
</dbReference>
<comment type="similarity">
    <text evidence="2 10">Belongs to the TRAFAC class TrmE-Era-EngA-EngB-Septin-like GTPase superfamily. EngB GTPase family.</text>
</comment>
<gene>
    <name evidence="10" type="primary">engB</name>
    <name evidence="12" type="ORF">B7R76_02085</name>
</gene>
<evidence type="ECO:0000256" key="9">
    <source>
        <dbReference type="ARBA" id="ARBA00023306"/>
    </source>
</evidence>
<dbReference type="InterPro" id="IPR005225">
    <property type="entry name" value="Small_GTP-bd"/>
</dbReference>
<keyword evidence="9 10" id="KW-0131">Cell cycle</keyword>
<name>A0A2J8B4M7_9FIRM</name>
<dbReference type="Proteomes" id="UP000236394">
    <property type="component" value="Unassembled WGS sequence"/>
</dbReference>
<reference evidence="13" key="1">
    <citation type="submission" date="2017-04" db="EMBL/GenBank/DDBJ databases">
        <authorList>
            <person name="Bumgarner R.E."/>
            <person name="Fredricks D.N."/>
            <person name="Srinivasan S."/>
        </authorList>
    </citation>
    <scope>NUCLEOTIDE SEQUENCE [LARGE SCALE GENOMIC DNA]</scope>
    <source>
        <strain evidence="13">KA00405</strain>
    </source>
</reference>
<evidence type="ECO:0000256" key="8">
    <source>
        <dbReference type="ARBA" id="ARBA00023210"/>
    </source>
</evidence>
<evidence type="ECO:0000256" key="6">
    <source>
        <dbReference type="ARBA" id="ARBA00022842"/>
    </source>
</evidence>
<keyword evidence="6" id="KW-0460">Magnesium</keyword>
<dbReference type="GO" id="GO:0000917">
    <property type="term" value="P:division septum assembly"/>
    <property type="evidence" value="ECO:0007669"/>
    <property type="project" value="UniProtKB-KW"/>
</dbReference>
<evidence type="ECO:0000256" key="2">
    <source>
        <dbReference type="ARBA" id="ARBA00009638"/>
    </source>
</evidence>
<keyword evidence="7 10" id="KW-0342">GTP-binding</keyword>